<name>A0A0F9IVA9_9ZZZZ</name>
<comment type="caution">
    <text evidence="1">The sequence shown here is derived from an EMBL/GenBank/DDBJ whole genome shotgun (WGS) entry which is preliminary data.</text>
</comment>
<gene>
    <name evidence="1" type="ORF">LCGC14_1898650</name>
</gene>
<sequence>MLSECKSERKVLGLGDTAALLRRLNKLRAQDYISYNDFINIRKAFFANIRAMVEVPNKFVV</sequence>
<evidence type="ECO:0000313" key="1">
    <source>
        <dbReference type="EMBL" id="KKL91042.1"/>
    </source>
</evidence>
<proteinExistence type="predicted"/>
<accession>A0A0F9IVA9</accession>
<dbReference type="AlphaFoldDB" id="A0A0F9IVA9"/>
<organism evidence="1">
    <name type="scientific">marine sediment metagenome</name>
    <dbReference type="NCBI Taxonomy" id="412755"/>
    <lineage>
        <taxon>unclassified sequences</taxon>
        <taxon>metagenomes</taxon>
        <taxon>ecological metagenomes</taxon>
    </lineage>
</organism>
<dbReference type="EMBL" id="LAZR01019841">
    <property type="protein sequence ID" value="KKL91042.1"/>
    <property type="molecule type" value="Genomic_DNA"/>
</dbReference>
<protein>
    <submittedName>
        <fullName evidence="1">Uncharacterized protein</fullName>
    </submittedName>
</protein>
<reference evidence="1" key="1">
    <citation type="journal article" date="2015" name="Nature">
        <title>Complex archaea that bridge the gap between prokaryotes and eukaryotes.</title>
        <authorList>
            <person name="Spang A."/>
            <person name="Saw J.H."/>
            <person name="Jorgensen S.L."/>
            <person name="Zaremba-Niedzwiedzka K."/>
            <person name="Martijn J."/>
            <person name="Lind A.E."/>
            <person name="van Eijk R."/>
            <person name="Schleper C."/>
            <person name="Guy L."/>
            <person name="Ettema T.J."/>
        </authorList>
    </citation>
    <scope>NUCLEOTIDE SEQUENCE</scope>
</reference>